<dbReference type="InterPro" id="IPR036281">
    <property type="entry name" value="SinR/SinI_dimer_dom_sf"/>
</dbReference>
<dbReference type="InterPro" id="IPR001387">
    <property type="entry name" value="Cro/C1-type_HTH"/>
</dbReference>
<gene>
    <name evidence="4" type="ORF">ACFSFW_21935</name>
</gene>
<keyword evidence="5" id="KW-1185">Reference proteome</keyword>
<evidence type="ECO:0000313" key="4">
    <source>
        <dbReference type="EMBL" id="MFD1781323.1"/>
    </source>
</evidence>
<feature type="domain" description="HTH cro/C1-type" evidence="2">
    <location>
        <begin position="6"/>
        <end position="61"/>
    </location>
</feature>
<name>A0ABW4MTM9_9BACI</name>
<keyword evidence="1" id="KW-0238">DNA-binding</keyword>
<dbReference type="Pfam" id="PF08671">
    <property type="entry name" value="SinI"/>
    <property type="match status" value="1"/>
</dbReference>
<dbReference type="SUPFAM" id="SSF47406">
    <property type="entry name" value="SinR repressor dimerisation domain-like"/>
    <property type="match status" value="1"/>
</dbReference>
<dbReference type="Proteomes" id="UP001597227">
    <property type="component" value="Unassembled WGS sequence"/>
</dbReference>
<dbReference type="PROSITE" id="PS50943">
    <property type="entry name" value="HTH_CROC1"/>
    <property type="match status" value="1"/>
</dbReference>
<dbReference type="Gene3D" id="1.10.260.40">
    <property type="entry name" value="lambda repressor-like DNA-binding domains"/>
    <property type="match status" value="1"/>
</dbReference>
<dbReference type="PANTHER" id="PTHR46797">
    <property type="entry name" value="HTH-TYPE TRANSCRIPTIONAL REGULATOR"/>
    <property type="match status" value="1"/>
</dbReference>
<evidence type="ECO:0000259" key="3">
    <source>
        <dbReference type="PROSITE" id="PS51500"/>
    </source>
</evidence>
<comment type="caution">
    <text evidence="4">The sequence shown here is derived from an EMBL/GenBank/DDBJ whole genome shotgun (WGS) entry which is preliminary data.</text>
</comment>
<accession>A0ABW4MTM9</accession>
<dbReference type="SUPFAM" id="SSF47413">
    <property type="entry name" value="lambda repressor-like DNA-binding domains"/>
    <property type="match status" value="1"/>
</dbReference>
<dbReference type="EMBL" id="JBHUEK010000031">
    <property type="protein sequence ID" value="MFD1781323.1"/>
    <property type="molecule type" value="Genomic_DNA"/>
</dbReference>
<evidence type="ECO:0000256" key="1">
    <source>
        <dbReference type="ARBA" id="ARBA00023125"/>
    </source>
</evidence>
<dbReference type="CDD" id="cd00093">
    <property type="entry name" value="HTH_XRE"/>
    <property type="match status" value="1"/>
</dbReference>
<evidence type="ECO:0000313" key="5">
    <source>
        <dbReference type="Proteomes" id="UP001597227"/>
    </source>
</evidence>
<dbReference type="RefSeq" id="WP_388041368.1">
    <property type="nucleotide sequence ID" value="NZ_JBHUEK010000031.1"/>
</dbReference>
<evidence type="ECO:0000259" key="2">
    <source>
        <dbReference type="PROSITE" id="PS50943"/>
    </source>
</evidence>
<sequence>MIGSRIKDLRKQRKLSITELAKRAGVSKSYLSYIERDVQKNPSLQFLSKIATTLDTSIEYLLGEDLDNHDELDGEWTKLLQQAIDDGLSKEDFREFQQFIQFRNWQNGQEELNDISTNHNGGKK</sequence>
<organism evidence="4 5">
    <name type="scientific">Fredinandcohnia salidurans</name>
    <dbReference type="NCBI Taxonomy" id="2595041"/>
    <lineage>
        <taxon>Bacteria</taxon>
        <taxon>Bacillati</taxon>
        <taxon>Bacillota</taxon>
        <taxon>Bacilli</taxon>
        <taxon>Bacillales</taxon>
        <taxon>Bacillaceae</taxon>
        <taxon>Fredinandcohnia</taxon>
    </lineage>
</organism>
<dbReference type="InterPro" id="IPR010982">
    <property type="entry name" value="Lambda_DNA-bd_dom_sf"/>
</dbReference>
<feature type="domain" description="Sin" evidence="3">
    <location>
        <begin position="63"/>
        <end position="101"/>
    </location>
</feature>
<dbReference type="InterPro" id="IPR010981">
    <property type="entry name" value="SinR/SinI_dimer_dom"/>
</dbReference>
<dbReference type="PANTHER" id="PTHR46797:SF1">
    <property type="entry name" value="METHYLPHOSPHONATE SYNTHASE"/>
    <property type="match status" value="1"/>
</dbReference>
<dbReference type="InterPro" id="IPR050807">
    <property type="entry name" value="TransReg_Diox_bact_type"/>
</dbReference>
<protein>
    <submittedName>
        <fullName evidence="4">Helix-turn-helix domain-containing protein</fullName>
    </submittedName>
</protein>
<reference evidence="5" key="1">
    <citation type="journal article" date="2019" name="Int. J. Syst. Evol. Microbiol.">
        <title>The Global Catalogue of Microorganisms (GCM) 10K type strain sequencing project: providing services to taxonomists for standard genome sequencing and annotation.</title>
        <authorList>
            <consortium name="The Broad Institute Genomics Platform"/>
            <consortium name="The Broad Institute Genome Sequencing Center for Infectious Disease"/>
            <person name="Wu L."/>
            <person name="Ma J."/>
        </authorList>
    </citation>
    <scope>NUCLEOTIDE SEQUENCE [LARGE SCALE GENOMIC DNA]</scope>
    <source>
        <strain evidence="5">CCUG 15531</strain>
    </source>
</reference>
<dbReference type="SMART" id="SM00530">
    <property type="entry name" value="HTH_XRE"/>
    <property type="match status" value="1"/>
</dbReference>
<proteinExistence type="predicted"/>
<dbReference type="Pfam" id="PF01381">
    <property type="entry name" value="HTH_3"/>
    <property type="match status" value="1"/>
</dbReference>
<dbReference type="PROSITE" id="PS51500">
    <property type="entry name" value="SIN"/>
    <property type="match status" value="1"/>
</dbReference>